<name>E4YE37_OIKDI</name>
<accession>E4YE37</accession>
<dbReference type="AlphaFoldDB" id="E4YE37"/>
<proteinExistence type="predicted"/>
<dbReference type="EMBL" id="FN654447">
    <property type="protein sequence ID" value="CBY33787.1"/>
    <property type="molecule type" value="Genomic_DNA"/>
</dbReference>
<gene>
    <name evidence="1" type="ORF">GSOID_T00021735001</name>
</gene>
<organism evidence="1">
    <name type="scientific">Oikopleura dioica</name>
    <name type="common">Tunicate</name>
    <dbReference type="NCBI Taxonomy" id="34765"/>
    <lineage>
        <taxon>Eukaryota</taxon>
        <taxon>Metazoa</taxon>
        <taxon>Chordata</taxon>
        <taxon>Tunicata</taxon>
        <taxon>Appendicularia</taxon>
        <taxon>Copelata</taxon>
        <taxon>Oikopleuridae</taxon>
        <taxon>Oikopleura</taxon>
    </lineage>
</organism>
<evidence type="ECO:0000313" key="1">
    <source>
        <dbReference type="EMBL" id="CBY33787.1"/>
    </source>
</evidence>
<dbReference type="Proteomes" id="UP000011014">
    <property type="component" value="Unassembled WGS sequence"/>
</dbReference>
<sequence>MDFSDLDLACSRDVRICPDLIQGKNHYWESIFKWIKKLENSYSQSVNGFEKDFSASLIKPNNRDYSFFSSQLN</sequence>
<protein>
    <submittedName>
        <fullName evidence="1">Uncharacterized protein</fullName>
    </submittedName>
</protein>
<reference evidence="1" key="1">
    <citation type="journal article" date="2010" name="Science">
        <title>Plasticity of animal genome architecture unmasked by rapid evolution of a pelagic tunicate.</title>
        <authorList>
            <person name="Denoeud F."/>
            <person name="Henriet S."/>
            <person name="Mungpakdee S."/>
            <person name="Aury J.M."/>
            <person name="Da Silva C."/>
            <person name="Brinkmann H."/>
            <person name="Mikhaleva J."/>
            <person name="Olsen L.C."/>
            <person name="Jubin C."/>
            <person name="Canestro C."/>
            <person name="Bouquet J.M."/>
            <person name="Danks G."/>
            <person name="Poulain J."/>
            <person name="Campsteijn C."/>
            <person name="Adamski M."/>
            <person name="Cross I."/>
            <person name="Yadetie F."/>
            <person name="Muffato M."/>
            <person name="Louis A."/>
            <person name="Butcher S."/>
            <person name="Tsagkogeorga G."/>
            <person name="Konrad A."/>
            <person name="Singh S."/>
            <person name="Jensen M.F."/>
            <person name="Cong E.H."/>
            <person name="Eikeseth-Otteraa H."/>
            <person name="Noel B."/>
            <person name="Anthouard V."/>
            <person name="Porcel B.M."/>
            <person name="Kachouri-Lafond R."/>
            <person name="Nishino A."/>
            <person name="Ugolini M."/>
            <person name="Chourrout P."/>
            <person name="Nishida H."/>
            <person name="Aasland R."/>
            <person name="Huzurbazar S."/>
            <person name="Westhof E."/>
            <person name="Delsuc F."/>
            <person name="Lehrach H."/>
            <person name="Reinhardt R."/>
            <person name="Weissenbach J."/>
            <person name="Roy S.W."/>
            <person name="Artiguenave F."/>
            <person name="Postlethwait J.H."/>
            <person name="Manak J.R."/>
            <person name="Thompson E.M."/>
            <person name="Jaillon O."/>
            <person name="Du Pasquier L."/>
            <person name="Boudinot P."/>
            <person name="Liberles D.A."/>
            <person name="Volff J.N."/>
            <person name="Philippe H."/>
            <person name="Lenhard B."/>
            <person name="Roest Crollius H."/>
            <person name="Wincker P."/>
            <person name="Chourrout D."/>
        </authorList>
    </citation>
    <scope>NUCLEOTIDE SEQUENCE [LARGE SCALE GENOMIC DNA]</scope>
</reference>